<feature type="transmembrane region" description="Helical" evidence="12">
    <location>
        <begin position="199"/>
        <end position="223"/>
    </location>
</feature>
<dbReference type="GeneID" id="103123454"/>
<accession>A0A1S3AF70</accession>
<evidence type="ECO:0000256" key="1">
    <source>
        <dbReference type="ARBA" id="ARBA00003929"/>
    </source>
</evidence>
<sequence length="360" mass="40296">MHEGLVNVTVISEFLLMGFPGDQVLQRFYASVFFLVYLAALMGNLLIVTLTSIDQQLQAPMYFFLKNLSLIDICYISTTVPKCIMNTLTNSHSISFVGCASQVFLVIFLAGTEYALLLVMSYDRYAAICHPLHYEAIMNRGACVQMVTVAWLSGCVYGSLHVAGTFSVRFCGPNTVNQFFCDVPSLLILSCAGDQILEYAIIIASCCFDFGCFIFMAVSYIHIFSTVLRIPSDKDRFKSFSTCLPHLIVVTIFLISRAVTYLGTKYKSIPSLNLFISVLYSLLPPSLNPLIYSLRNKNMKAALYKILPFKHMESMLSKSGICALYSQRILSTDSDECLELRILPNSIYCVFQPVPVYDEV</sequence>
<dbReference type="Gene3D" id="1.20.1070.10">
    <property type="entry name" value="Rhodopsin 7-helix transmembrane proteins"/>
    <property type="match status" value="1"/>
</dbReference>
<keyword evidence="9 11" id="KW-0675">Receptor</keyword>
<keyword evidence="8 12" id="KW-0472">Membrane</keyword>
<dbReference type="InterPro" id="IPR000276">
    <property type="entry name" value="GPCR_Rhodpsn"/>
</dbReference>
<comment type="function">
    <text evidence="1">Putative odorant or sperm cell receptor.</text>
</comment>
<keyword evidence="10 11" id="KW-0807">Transducer</keyword>
<evidence type="ECO:0000256" key="3">
    <source>
        <dbReference type="ARBA" id="ARBA00022475"/>
    </source>
</evidence>
<dbReference type="Pfam" id="PF13853">
    <property type="entry name" value="7tm_4"/>
    <property type="match status" value="1"/>
</dbReference>
<dbReference type="OrthoDB" id="9836137at2759"/>
<feature type="transmembrane region" description="Helical" evidence="12">
    <location>
        <begin position="244"/>
        <end position="262"/>
    </location>
</feature>
<dbReference type="InterPro" id="IPR017452">
    <property type="entry name" value="GPCR_Rhodpsn_7TM"/>
</dbReference>
<evidence type="ECO:0000256" key="10">
    <source>
        <dbReference type="ARBA" id="ARBA00023224"/>
    </source>
</evidence>
<dbReference type="InterPro" id="IPR000725">
    <property type="entry name" value="Olfact_rcpt"/>
</dbReference>
<comment type="subcellular location">
    <subcellularLocation>
        <location evidence="2 12">Cell membrane</location>
        <topology evidence="2 12">Multi-pass membrane protein</topology>
    </subcellularLocation>
</comment>
<feature type="transmembrane region" description="Helical" evidence="12">
    <location>
        <begin position="274"/>
        <end position="294"/>
    </location>
</feature>
<dbReference type="GO" id="GO:0004930">
    <property type="term" value="F:G protein-coupled receptor activity"/>
    <property type="evidence" value="ECO:0007669"/>
    <property type="project" value="UniProtKB-KW"/>
</dbReference>
<evidence type="ECO:0000256" key="2">
    <source>
        <dbReference type="ARBA" id="ARBA00004651"/>
    </source>
</evidence>
<evidence type="ECO:0000256" key="5">
    <source>
        <dbReference type="ARBA" id="ARBA00022725"/>
    </source>
</evidence>
<dbReference type="PRINTS" id="PR00237">
    <property type="entry name" value="GPCRRHODOPSN"/>
</dbReference>
<evidence type="ECO:0000256" key="4">
    <source>
        <dbReference type="ARBA" id="ARBA00022692"/>
    </source>
</evidence>
<evidence type="ECO:0000256" key="7">
    <source>
        <dbReference type="ARBA" id="ARBA00023040"/>
    </source>
</evidence>
<keyword evidence="5 12" id="KW-0552">Olfaction</keyword>
<evidence type="ECO:0000256" key="12">
    <source>
        <dbReference type="RuleBase" id="RU363047"/>
    </source>
</evidence>
<dbReference type="eggNOG" id="ENOG502QU8K">
    <property type="taxonomic scope" value="Eukaryota"/>
</dbReference>
<dbReference type="RefSeq" id="XP_007534164.2">
    <property type="nucleotide sequence ID" value="XM_007534102.2"/>
</dbReference>
<comment type="similarity">
    <text evidence="11">Belongs to the G-protein coupled receptor 1 family.</text>
</comment>
<evidence type="ECO:0000256" key="9">
    <source>
        <dbReference type="ARBA" id="ARBA00023170"/>
    </source>
</evidence>
<dbReference type="Proteomes" id="UP001652624">
    <property type="component" value="Chromosome 9"/>
</dbReference>
<dbReference type="GO" id="GO:0004984">
    <property type="term" value="F:olfactory receptor activity"/>
    <property type="evidence" value="ECO:0007669"/>
    <property type="project" value="InterPro"/>
</dbReference>
<dbReference type="PROSITE" id="PS00237">
    <property type="entry name" value="G_PROTEIN_RECEP_F1_1"/>
    <property type="match status" value="1"/>
</dbReference>
<name>A0A1S3AF70_ERIEU</name>
<evidence type="ECO:0000256" key="11">
    <source>
        <dbReference type="RuleBase" id="RU000688"/>
    </source>
</evidence>
<keyword evidence="14" id="KW-1185">Reference proteome</keyword>
<reference evidence="15" key="1">
    <citation type="submission" date="2025-08" db="UniProtKB">
        <authorList>
            <consortium name="RefSeq"/>
        </authorList>
    </citation>
    <scope>IDENTIFICATION</scope>
</reference>
<keyword evidence="4 11" id="KW-0812">Transmembrane</keyword>
<evidence type="ECO:0000256" key="6">
    <source>
        <dbReference type="ARBA" id="ARBA00022989"/>
    </source>
</evidence>
<feature type="transmembrane region" description="Helical" evidence="12">
    <location>
        <begin position="62"/>
        <end position="81"/>
    </location>
</feature>
<dbReference type="InterPro" id="IPR050516">
    <property type="entry name" value="Olfactory_GPCR"/>
</dbReference>
<keyword evidence="12" id="KW-0716">Sensory transduction</keyword>
<dbReference type="SUPFAM" id="SSF81321">
    <property type="entry name" value="Family A G protein-coupled receptor-like"/>
    <property type="match status" value="1"/>
</dbReference>
<proteinExistence type="inferred from homology"/>
<organism evidence="14 15">
    <name type="scientific">Erinaceus europaeus</name>
    <name type="common">Western European hedgehog</name>
    <dbReference type="NCBI Taxonomy" id="9365"/>
    <lineage>
        <taxon>Eukaryota</taxon>
        <taxon>Metazoa</taxon>
        <taxon>Chordata</taxon>
        <taxon>Craniata</taxon>
        <taxon>Vertebrata</taxon>
        <taxon>Euteleostomi</taxon>
        <taxon>Mammalia</taxon>
        <taxon>Eutheria</taxon>
        <taxon>Laurasiatheria</taxon>
        <taxon>Eulipotyphla</taxon>
        <taxon>Erinaceidae</taxon>
        <taxon>Erinaceinae</taxon>
        <taxon>Erinaceus</taxon>
    </lineage>
</organism>
<evidence type="ECO:0000313" key="14">
    <source>
        <dbReference type="Proteomes" id="UP001652624"/>
    </source>
</evidence>
<keyword evidence="3 12" id="KW-1003">Cell membrane</keyword>
<dbReference type="AlphaFoldDB" id="A0A1S3AF70"/>
<keyword evidence="7 11" id="KW-0297">G-protein coupled receptor</keyword>
<feature type="domain" description="G-protein coupled receptors family 1 profile" evidence="13">
    <location>
        <begin position="43"/>
        <end position="292"/>
    </location>
</feature>
<evidence type="ECO:0000256" key="8">
    <source>
        <dbReference type="ARBA" id="ARBA00023136"/>
    </source>
</evidence>
<feature type="transmembrane region" description="Helical" evidence="12">
    <location>
        <begin position="28"/>
        <end position="50"/>
    </location>
</feature>
<dbReference type="CDD" id="cd15227">
    <property type="entry name" value="7tmA_OR14-like"/>
    <property type="match status" value="1"/>
</dbReference>
<dbReference type="PRINTS" id="PR00245">
    <property type="entry name" value="OLFACTORYR"/>
</dbReference>
<dbReference type="GO" id="GO:0005886">
    <property type="term" value="C:plasma membrane"/>
    <property type="evidence" value="ECO:0007669"/>
    <property type="project" value="UniProtKB-SubCell"/>
</dbReference>
<dbReference type="PROSITE" id="PS50262">
    <property type="entry name" value="G_PROTEIN_RECEP_F1_2"/>
    <property type="match status" value="1"/>
</dbReference>
<dbReference type="PANTHER" id="PTHR26452">
    <property type="entry name" value="OLFACTORY RECEPTOR"/>
    <property type="match status" value="1"/>
</dbReference>
<feature type="transmembrane region" description="Helical" evidence="12">
    <location>
        <begin position="141"/>
        <end position="160"/>
    </location>
</feature>
<evidence type="ECO:0000259" key="13">
    <source>
        <dbReference type="PROSITE" id="PS50262"/>
    </source>
</evidence>
<protein>
    <recommendedName>
        <fullName evidence="12">Olfactory receptor</fullName>
    </recommendedName>
</protein>
<gene>
    <name evidence="15" type="primary">LOC103123454</name>
</gene>
<feature type="transmembrane region" description="Helical" evidence="12">
    <location>
        <begin position="93"/>
        <end position="120"/>
    </location>
</feature>
<keyword evidence="6 12" id="KW-1133">Transmembrane helix</keyword>
<dbReference type="InParanoid" id="A0A1S3AF70"/>
<evidence type="ECO:0000313" key="15">
    <source>
        <dbReference type="RefSeq" id="XP_007534164.2"/>
    </source>
</evidence>